<proteinExistence type="predicted"/>
<keyword evidence="1" id="KW-0812">Transmembrane</keyword>
<protein>
    <submittedName>
        <fullName evidence="2">Uncharacterized protein</fullName>
    </submittedName>
</protein>
<evidence type="ECO:0000313" key="2">
    <source>
        <dbReference type="EMBL" id="MTD14893.1"/>
    </source>
</evidence>
<name>A0A7K1FNU4_9ACTN</name>
<gene>
    <name evidence="2" type="ORF">GIS00_13180</name>
</gene>
<dbReference type="EMBL" id="WLYK01000005">
    <property type="protein sequence ID" value="MTD14893.1"/>
    <property type="molecule type" value="Genomic_DNA"/>
</dbReference>
<keyword evidence="1" id="KW-1133">Transmembrane helix</keyword>
<accession>A0A7K1FNU4</accession>
<evidence type="ECO:0000256" key="1">
    <source>
        <dbReference type="SAM" id="Phobius"/>
    </source>
</evidence>
<evidence type="ECO:0000313" key="3">
    <source>
        <dbReference type="Proteomes" id="UP000460221"/>
    </source>
</evidence>
<dbReference type="Proteomes" id="UP000460221">
    <property type="component" value="Unassembled WGS sequence"/>
</dbReference>
<reference evidence="2 3" key="1">
    <citation type="submission" date="2019-11" db="EMBL/GenBank/DDBJ databases">
        <authorList>
            <person name="Jiang L.-Q."/>
        </authorList>
    </citation>
    <scope>NUCLEOTIDE SEQUENCE [LARGE SCALE GENOMIC DNA]</scope>
    <source>
        <strain evidence="2 3">YIM 132087</strain>
    </source>
</reference>
<keyword evidence="3" id="KW-1185">Reference proteome</keyword>
<dbReference type="AlphaFoldDB" id="A0A7K1FNU4"/>
<keyword evidence="1" id="KW-0472">Membrane</keyword>
<dbReference type="RefSeq" id="WP_154768893.1">
    <property type="nucleotide sequence ID" value="NZ_WLYK01000005.1"/>
</dbReference>
<feature type="transmembrane region" description="Helical" evidence="1">
    <location>
        <begin position="12"/>
        <end position="29"/>
    </location>
</feature>
<organism evidence="2 3">
    <name type="scientific">Nakamurella alba</name>
    <dbReference type="NCBI Taxonomy" id="2665158"/>
    <lineage>
        <taxon>Bacteria</taxon>
        <taxon>Bacillati</taxon>
        <taxon>Actinomycetota</taxon>
        <taxon>Actinomycetes</taxon>
        <taxon>Nakamurellales</taxon>
        <taxon>Nakamurellaceae</taxon>
        <taxon>Nakamurella</taxon>
    </lineage>
</organism>
<feature type="transmembrane region" description="Helical" evidence="1">
    <location>
        <begin position="50"/>
        <end position="72"/>
    </location>
</feature>
<sequence length="74" mass="7840">MNTDLITEPAGLALIGGTLLLLAVTAVLRERRVDGAGEALPAPPRWPLRIVVCLLVLAVLALVLITVLRFSVLT</sequence>
<comment type="caution">
    <text evidence="2">The sequence shown here is derived from an EMBL/GenBank/DDBJ whole genome shotgun (WGS) entry which is preliminary data.</text>
</comment>